<dbReference type="Pfam" id="PF03190">
    <property type="entry name" value="Thioredox_DsbH"/>
    <property type="match status" value="1"/>
</dbReference>
<dbReference type="SUPFAM" id="SSF48208">
    <property type="entry name" value="Six-hairpin glycosidases"/>
    <property type="match status" value="1"/>
</dbReference>
<accession>A0ABP1FEW0</accession>
<reference evidence="3 4" key="1">
    <citation type="submission" date="2024-06" db="EMBL/GenBank/DDBJ databases">
        <authorList>
            <person name="Kraege A."/>
            <person name="Thomma B."/>
        </authorList>
    </citation>
    <scope>NUCLEOTIDE SEQUENCE [LARGE SCALE GENOMIC DNA]</scope>
</reference>
<evidence type="ECO:0000256" key="1">
    <source>
        <dbReference type="SAM" id="MobiDB-lite"/>
    </source>
</evidence>
<dbReference type="Proteomes" id="UP001497392">
    <property type="component" value="Unassembled WGS sequence"/>
</dbReference>
<proteinExistence type="predicted"/>
<dbReference type="PANTHER" id="PTHR42899:SF1">
    <property type="entry name" value="SPERMATOGENESIS-ASSOCIATED PROTEIN 20"/>
    <property type="match status" value="1"/>
</dbReference>
<dbReference type="InterPro" id="IPR008928">
    <property type="entry name" value="6-hairpin_glycosidase_sf"/>
</dbReference>
<dbReference type="InterPro" id="IPR004879">
    <property type="entry name" value="Ssp411-like_TRX"/>
</dbReference>
<dbReference type="SUPFAM" id="SSF52833">
    <property type="entry name" value="Thioredoxin-like"/>
    <property type="match status" value="1"/>
</dbReference>
<dbReference type="EMBL" id="CAXHTA020000001">
    <property type="protein sequence ID" value="CAL5218409.1"/>
    <property type="molecule type" value="Genomic_DNA"/>
</dbReference>
<dbReference type="PANTHER" id="PTHR42899">
    <property type="entry name" value="SPERMATOGENESIS-ASSOCIATED PROTEIN 20"/>
    <property type="match status" value="1"/>
</dbReference>
<feature type="domain" description="Spermatogenesis-associated protein 20-like TRX" evidence="2">
    <location>
        <begin position="1"/>
        <end position="108"/>
    </location>
</feature>
<evidence type="ECO:0000259" key="2">
    <source>
        <dbReference type="Pfam" id="PF03190"/>
    </source>
</evidence>
<sequence>MERESFTSLPIAKLLNDNFVSIKVDKEERGDVDRVYMTYVQATSGSGGWPMSVFLTPELRPFLGGTYFPPADAYGRPGFATLLRRIAEVWRDKKDLLRQQSAETMDQLAEATQSKAEGRTFEASQAAKAIQACTNQLEERFDAQRGGFGGAPKFPRPAEINLLHAAHLRDSASDRATSSSGASTSGTSTALRMAEKTLQSMAAGGVYDHVGGGFHRYSVDEHWHVPHFEKMLYDNGQLASTYLDAFCLTGKASYARVARGILDYLKRDMTHPDGGIFSAEDADSIDKAGKKTEGAYYVWTAQEVDEVLGTDTELGRAFKQHYYVKANGNVDLSPRSDPHGEFQGLNCFIERESVEATASALGLSVDEAEQTLAKARELLHARRLERPRPHVDDKIVAAWNGLAMGALAKASRVLANEPDQPPRQLFPVTGRPAHEYLDDAKQIARFVRANLWDEQRQRLLRSFLNGPSDVEGFADDYAFVISGLLDLYSASGETQWLAFAQQLQQKQDELFWDDTAGGYYATTGNDPSILLRMKEDYDGAEPAASSYALSNLLRLAALAGPEDAQWLRERAERTAAAFQERLGELAMAMPQMCAALHLLDAGHFRQVIIAGKAGAPDTEALMDAAHASFAPDKTVMLIDPTDEASTSFWREHNPEALAMAEGWKTDRPATAYVCQNFTCKAPTTDPQKLRASLAESQQPPSTKPLTQQIDLSGLTTKTAENST</sequence>
<dbReference type="PIRSF" id="PIRSF006402">
    <property type="entry name" value="UCP006402_thioredoxin"/>
    <property type="match status" value="1"/>
</dbReference>
<name>A0ABP1FEW0_9CHLO</name>
<organism evidence="3 4">
    <name type="scientific">Coccomyxa viridis</name>
    <dbReference type="NCBI Taxonomy" id="1274662"/>
    <lineage>
        <taxon>Eukaryota</taxon>
        <taxon>Viridiplantae</taxon>
        <taxon>Chlorophyta</taxon>
        <taxon>core chlorophytes</taxon>
        <taxon>Trebouxiophyceae</taxon>
        <taxon>Trebouxiophyceae incertae sedis</taxon>
        <taxon>Coccomyxaceae</taxon>
        <taxon>Coccomyxa</taxon>
    </lineage>
</organism>
<feature type="region of interest" description="Disordered" evidence="1">
    <location>
        <begin position="688"/>
        <end position="723"/>
    </location>
</feature>
<evidence type="ECO:0000313" key="3">
    <source>
        <dbReference type="EMBL" id="CAL5218409.1"/>
    </source>
</evidence>
<dbReference type="Gene3D" id="3.40.30.10">
    <property type="entry name" value="Glutaredoxin"/>
    <property type="match status" value="1"/>
</dbReference>
<gene>
    <name evidence="3" type="primary">g85</name>
    <name evidence="3" type="ORF">VP750_LOCUS68</name>
</gene>
<protein>
    <submittedName>
        <fullName evidence="3">G85 protein</fullName>
    </submittedName>
</protein>
<dbReference type="InterPro" id="IPR012341">
    <property type="entry name" value="6hp_glycosidase-like_sf"/>
</dbReference>
<keyword evidence="4" id="KW-1185">Reference proteome</keyword>
<dbReference type="Gene3D" id="1.50.10.10">
    <property type="match status" value="1"/>
</dbReference>
<feature type="compositionally biased region" description="Polar residues" evidence="1">
    <location>
        <begin position="694"/>
        <end position="723"/>
    </location>
</feature>
<comment type="caution">
    <text evidence="3">The sequence shown here is derived from an EMBL/GenBank/DDBJ whole genome shotgun (WGS) entry which is preliminary data.</text>
</comment>
<dbReference type="InterPro" id="IPR036249">
    <property type="entry name" value="Thioredoxin-like_sf"/>
</dbReference>
<evidence type="ECO:0000313" key="4">
    <source>
        <dbReference type="Proteomes" id="UP001497392"/>
    </source>
</evidence>
<dbReference type="InterPro" id="IPR024705">
    <property type="entry name" value="Ssp411"/>
</dbReference>